<organism evidence="7 8">
    <name type="scientific">Leptospira inadai serovar Lyme</name>
    <dbReference type="NCBI Taxonomy" id="293084"/>
    <lineage>
        <taxon>Bacteria</taxon>
        <taxon>Pseudomonadati</taxon>
        <taxon>Spirochaetota</taxon>
        <taxon>Spirochaetia</taxon>
        <taxon>Leptospirales</taxon>
        <taxon>Leptospiraceae</taxon>
        <taxon>Leptospira</taxon>
    </lineage>
</organism>
<keyword evidence="6" id="KW-0814">Transposable element</keyword>
<comment type="similarity">
    <text evidence="2 6">Belongs to the transposase mutator family.</text>
</comment>
<comment type="function">
    <text evidence="1 6">Required for the transposition of the insertion element.</text>
</comment>
<evidence type="ECO:0000256" key="1">
    <source>
        <dbReference type="ARBA" id="ARBA00002190"/>
    </source>
</evidence>
<evidence type="ECO:0000256" key="6">
    <source>
        <dbReference type="RuleBase" id="RU365089"/>
    </source>
</evidence>
<evidence type="ECO:0000256" key="3">
    <source>
        <dbReference type="ARBA" id="ARBA00022578"/>
    </source>
</evidence>
<dbReference type="PANTHER" id="PTHR33217:SF7">
    <property type="entry name" value="TRANSPOSASE FOR INSERTION SEQUENCE ELEMENT IS1081"/>
    <property type="match status" value="1"/>
</dbReference>
<keyword evidence="5 6" id="KW-0233">DNA recombination</keyword>
<dbReference type="NCBIfam" id="NF033543">
    <property type="entry name" value="transpos_IS256"/>
    <property type="match status" value="1"/>
</dbReference>
<reference evidence="7" key="1">
    <citation type="submission" date="2018-01" db="EMBL/GenBank/DDBJ databases">
        <title>Genomic characterization of Leptospira inadai serogroup Lyme isolated from captured rat in Brazil and comparative analysis with human reference strain.</title>
        <authorList>
            <person name="Moreno L.Z."/>
            <person name="Loureiro A.P."/>
            <person name="Miraglia F."/>
            <person name="Kremer F.S."/>
            <person name="Eslabao M.R."/>
            <person name="Dellagostin O.A."/>
            <person name="Lilenbaum W."/>
            <person name="Moreno A.M."/>
        </authorList>
    </citation>
    <scope>NUCLEOTIDE SEQUENCE [LARGE SCALE GENOMIC DNA]</scope>
    <source>
        <strain evidence="7">M34/99</strain>
    </source>
</reference>
<comment type="caution">
    <text evidence="7">The sequence shown here is derived from an EMBL/GenBank/DDBJ whole genome shotgun (WGS) entry which is preliminary data.</text>
</comment>
<accession>A0ABX4YML7</accession>
<gene>
    <name evidence="7" type="ORF">BES34_002760</name>
</gene>
<dbReference type="Pfam" id="PF00872">
    <property type="entry name" value="Transposase_mut"/>
    <property type="match status" value="1"/>
</dbReference>
<dbReference type="RefSeq" id="WP_010420012.1">
    <property type="nucleotide sequence ID" value="NZ_MCRM02000002.1"/>
</dbReference>
<evidence type="ECO:0000256" key="2">
    <source>
        <dbReference type="ARBA" id="ARBA00010961"/>
    </source>
</evidence>
<dbReference type="InterPro" id="IPR001207">
    <property type="entry name" value="Transposase_mutator"/>
</dbReference>
<sequence length="401" mass="46159">MRAEEDKSHLKVIQVDETQLKKDLSELVRGSVEETLNALLDEEADKLCQASKYERNPDRVDTRAGSYNRNFETKAGKVKLKVPKLRTIPFESAIIERYKRRESSVEEALMEMYLAGVSVRRVEDITETLWGTKVSPSTISKLNQKVFVQIDEWRSRQLTDEYPYVYLDGLYLKKSWGGEVRNVAILVAIGVNSEGYREVLGSMEGAREDKESWQAFLKHLKDRGLKGVNLMISDKCLGLVESIPYFFPESKWQRCIVHFYRNVFGKAPRGSFKVISQMLKAIHAQENKDESLKKAKFVVERLTEMKLKEAAKVVSDGIEETLAYMDFPSEHWRKIRTNNPLERIIKEIKRRTKVVGAFPDGKSALMLATARLRHVASTKWGTKKYVDMEKLKELKISKLTA</sequence>
<dbReference type="EMBL" id="MCRM02000002">
    <property type="protein sequence ID" value="PNV76527.1"/>
    <property type="molecule type" value="Genomic_DNA"/>
</dbReference>
<keyword evidence="8" id="KW-1185">Reference proteome</keyword>
<name>A0ABX4YML7_9LEPT</name>
<evidence type="ECO:0000256" key="5">
    <source>
        <dbReference type="ARBA" id="ARBA00023172"/>
    </source>
</evidence>
<dbReference type="Proteomes" id="UP000094669">
    <property type="component" value="Unassembled WGS sequence"/>
</dbReference>
<evidence type="ECO:0000256" key="4">
    <source>
        <dbReference type="ARBA" id="ARBA00023125"/>
    </source>
</evidence>
<keyword evidence="3 6" id="KW-0815">Transposition</keyword>
<protein>
    <recommendedName>
        <fullName evidence="6">Mutator family transposase</fullName>
    </recommendedName>
</protein>
<evidence type="ECO:0000313" key="8">
    <source>
        <dbReference type="Proteomes" id="UP000094669"/>
    </source>
</evidence>
<keyword evidence="4 6" id="KW-0238">DNA-binding</keyword>
<dbReference type="PANTHER" id="PTHR33217">
    <property type="entry name" value="TRANSPOSASE FOR INSERTION SEQUENCE ELEMENT IS1081"/>
    <property type="match status" value="1"/>
</dbReference>
<proteinExistence type="inferred from homology"/>
<evidence type="ECO:0000313" key="7">
    <source>
        <dbReference type="EMBL" id="PNV76527.1"/>
    </source>
</evidence>